<evidence type="ECO:0000313" key="3">
    <source>
        <dbReference type="Proteomes" id="UP001156831"/>
    </source>
</evidence>
<sequence length="110" mass="11590">MSTQALSRSRPKRASGGWRHAAQVLVRTLAAVFGGYFLAHAFSALGASILPFSRPDRVVAGALLAFPVWCAAAIYAFGARDWKRAVGLPLALGLAMLGLASLLAEQALRP</sequence>
<dbReference type="Proteomes" id="UP001156831">
    <property type="component" value="Unassembled WGS sequence"/>
</dbReference>
<protein>
    <submittedName>
        <fullName evidence="2">DUF3649 domain-containing protein</fullName>
    </submittedName>
</protein>
<keyword evidence="3" id="KW-1185">Reference proteome</keyword>
<proteinExistence type="predicted"/>
<keyword evidence="1" id="KW-1133">Transmembrane helix</keyword>
<feature type="transmembrane region" description="Helical" evidence="1">
    <location>
        <begin position="59"/>
        <end position="78"/>
    </location>
</feature>
<feature type="transmembrane region" description="Helical" evidence="1">
    <location>
        <begin position="21"/>
        <end position="39"/>
    </location>
</feature>
<dbReference type="EMBL" id="JARXRN010000020">
    <property type="protein sequence ID" value="MDH5830084.1"/>
    <property type="molecule type" value="Genomic_DNA"/>
</dbReference>
<accession>A0ABT6JHG6</accession>
<keyword evidence="1" id="KW-0812">Transmembrane</keyword>
<gene>
    <name evidence="2" type="ORF">QFW80_06075</name>
</gene>
<reference evidence="2 3" key="1">
    <citation type="submission" date="2023-04" db="EMBL/GenBank/DDBJ databases">
        <title>Luteimonas sp. M1R5S18.</title>
        <authorList>
            <person name="Sun J.-Q."/>
        </authorList>
    </citation>
    <scope>NUCLEOTIDE SEQUENCE [LARGE SCALE GENOMIC DNA]</scope>
    <source>
        <strain evidence="2 3">M1R5S18</strain>
    </source>
</reference>
<feature type="transmembrane region" description="Helical" evidence="1">
    <location>
        <begin position="85"/>
        <end position="104"/>
    </location>
</feature>
<keyword evidence="1" id="KW-0472">Membrane</keyword>
<dbReference type="RefSeq" id="WP_280600547.1">
    <property type="nucleotide sequence ID" value="NZ_JARXRN010000020.1"/>
</dbReference>
<name>A0ABT6JHG6_9GAMM</name>
<evidence type="ECO:0000256" key="1">
    <source>
        <dbReference type="SAM" id="Phobius"/>
    </source>
</evidence>
<evidence type="ECO:0000313" key="2">
    <source>
        <dbReference type="EMBL" id="MDH5830084.1"/>
    </source>
</evidence>
<comment type="caution">
    <text evidence="2">The sequence shown here is derived from an EMBL/GenBank/DDBJ whole genome shotgun (WGS) entry which is preliminary data.</text>
</comment>
<organism evidence="2 3">
    <name type="scientific">Luteimonas rhizosphaericola</name>
    <dbReference type="NCBI Taxonomy" id="3042024"/>
    <lineage>
        <taxon>Bacteria</taxon>
        <taxon>Pseudomonadati</taxon>
        <taxon>Pseudomonadota</taxon>
        <taxon>Gammaproteobacteria</taxon>
        <taxon>Lysobacterales</taxon>
        <taxon>Lysobacteraceae</taxon>
        <taxon>Luteimonas</taxon>
    </lineage>
</organism>